<feature type="transmembrane region" description="Helical" evidence="1">
    <location>
        <begin position="221"/>
        <end position="239"/>
    </location>
</feature>
<protein>
    <submittedName>
        <fullName evidence="2">Uncharacterized protein</fullName>
    </submittedName>
</protein>
<dbReference type="EMBL" id="JAACJJ010000002">
    <property type="protein sequence ID" value="KAF5329255.1"/>
    <property type="molecule type" value="Genomic_DNA"/>
</dbReference>
<keyword evidence="3" id="KW-1185">Reference proteome</keyword>
<feature type="transmembrane region" description="Helical" evidence="1">
    <location>
        <begin position="92"/>
        <end position="111"/>
    </location>
</feature>
<feature type="transmembrane region" description="Helical" evidence="1">
    <location>
        <begin position="162"/>
        <end position="186"/>
    </location>
</feature>
<dbReference type="AlphaFoldDB" id="A0A8H5BTF8"/>
<evidence type="ECO:0000256" key="1">
    <source>
        <dbReference type="SAM" id="Phobius"/>
    </source>
</evidence>
<dbReference type="Proteomes" id="UP000567179">
    <property type="component" value="Unassembled WGS sequence"/>
</dbReference>
<gene>
    <name evidence="2" type="ORF">D9619_009375</name>
</gene>
<comment type="caution">
    <text evidence="2">The sequence shown here is derived from an EMBL/GenBank/DDBJ whole genome shotgun (WGS) entry which is preliminary data.</text>
</comment>
<organism evidence="2 3">
    <name type="scientific">Psilocybe cf. subviscida</name>
    <dbReference type="NCBI Taxonomy" id="2480587"/>
    <lineage>
        <taxon>Eukaryota</taxon>
        <taxon>Fungi</taxon>
        <taxon>Dikarya</taxon>
        <taxon>Basidiomycota</taxon>
        <taxon>Agaricomycotina</taxon>
        <taxon>Agaricomycetes</taxon>
        <taxon>Agaricomycetidae</taxon>
        <taxon>Agaricales</taxon>
        <taxon>Agaricineae</taxon>
        <taxon>Strophariaceae</taxon>
        <taxon>Psilocybe</taxon>
    </lineage>
</organism>
<feature type="transmembrane region" description="Helical" evidence="1">
    <location>
        <begin position="120"/>
        <end position="142"/>
    </location>
</feature>
<proteinExistence type="predicted"/>
<feature type="transmembrane region" description="Helical" evidence="1">
    <location>
        <begin position="245"/>
        <end position="262"/>
    </location>
</feature>
<reference evidence="2 3" key="1">
    <citation type="journal article" date="2020" name="ISME J.">
        <title>Uncovering the hidden diversity of litter-decomposition mechanisms in mushroom-forming fungi.</title>
        <authorList>
            <person name="Floudas D."/>
            <person name="Bentzer J."/>
            <person name="Ahren D."/>
            <person name="Johansson T."/>
            <person name="Persson P."/>
            <person name="Tunlid A."/>
        </authorList>
    </citation>
    <scope>NUCLEOTIDE SEQUENCE [LARGE SCALE GENOMIC DNA]</scope>
    <source>
        <strain evidence="2 3">CBS 101986</strain>
    </source>
</reference>
<keyword evidence="1" id="KW-1133">Transmembrane helix</keyword>
<feature type="transmembrane region" description="Helical" evidence="1">
    <location>
        <begin position="20"/>
        <end position="38"/>
    </location>
</feature>
<accession>A0A8H5BTF8</accession>
<evidence type="ECO:0000313" key="3">
    <source>
        <dbReference type="Proteomes" id="UP000567179"/>
    </source>
</evidence>
<feature type="transmembrane region" description="Helical" evidence="1">
    <location>
        <begin position="58"/>
        <end position="80"/>
    </location>
</feature>
<name>A0A8H5BTF8_9AGAR</name>
<evidence type="ECO:0000313" key="2">
    <source>
        <dbReference type="EMBL" id="KAF5329255.1"/>
    </source>
</evidence>
<sequence length="334" mass="36776">MASPSQSSSTTATLPPSELAICTHILTGTVSIFVWDILGNLKNDYNIARRYRITFPTIVYLVSRISNAIYLIGVFVVFSTPVGHCNRVIRTFSASLILALPASELLLFLYVRAIYINNRVVVWIFFLLWVATVAGSVTASIGMPGIQAGLDDYCIPISFSTFSTATIFVPFVNDTLIFIALTWRILRTSYEELTVKNAIMTVTLGRNIPYFARALLQKSQLYIFTTFVINVAALFLYIFDSGNPSLAFASIMVMNVMASHIYRSTRLCQYSSNHLSTSGPGDSALVFANSSNTPGDLVLPYSIDPNQPNPDLIHIYSRSCSNALPLSRSPKSTA</sequence>
<keyword evidence="1" id="KW-0472">Membrane</keyword>
<dbReference type="OrthoDB" id="3038990at2759"/>
<keyword evidence="1" id="KW-0812">Transmembrane</keyword>